<dbReference type="AlphaFoldDB" id="A0A9N9SKU5"/>
<feature type="compositionally biased region" description="Polar residues" evidence="1">
    <location>
        <begin position="178"/>
        <end position="192"/>
    </location>
</feature>
<protein>
    <recommendedName>
        <fullName evidence="2">MADF domain-containing protein</fullName>
    </recommendedName>
</protein>
<accession>A0A9N9SKU5</accession>
<name>A0A9N9SKU5_PHACE</name>
<dbReference type="OrthoDB" id="6081971at2759"/>
<keyword evidence="4" id="KW-1185">Reference proteome</keyword>
<dbReference type="InterPro" id="IPR006578">
    <property type="entry name" value="MADF-dom"/>
</dbReference>
<evidence type="ECO:0000259" key="2">
    <source>
        <dbReference type="PROSITE" id="PS51029"/>
    </source>
</evidence>
<dbReference type="SMART" id="SM00595">
    <property type="entry name" value="MADF"/>
    <property type="match status" value="1"/>
</dbReference>
<evidence type="ECO:0000256" key="1">
    <source>
        <dbReference type="SAM" id="MobiDB-lite"/>
    </source>
</evidence>
<organism evidence="3 4">
    <name type="scientific">Phaedon cochleariae</name>
    <name type="common">Mustard beetle</name>
    <dbReference type="NCBI Taxonomy" id="80249"/>
    <lineage>
        <taxon>Eukaryota</taxon>
        <taxon>Metazoa</taxon>
        <taxon>Ecdysozoa</taxon>
        <taxon>Arthropoda</taxon>
        <taxon>Hexapoda</taxon>
        <taxon>Insecta</taxon>
        <taxon>Pterygota</taxon>
        <taxon>Neoptera</taxon>
        <taxon>Endopterygota</taxon>
        <taxon>Coleoptera</taxon>
        <taxon>Polyphaga</taxon>
        <taxon>Cucujiformia</taxon>
        <taxon>Chrysomeloidea</taxon>
        <taxon>Chrysomelidae</taxon>
        <taxon>Chrysomelinae</taxon>
        <taxon>Chrysomelini</taxon>
        <taxon>Phaedon</taxon>
    </lineage>
</organism>
<dbReference type="Pfam" id="PF10545">
    <property type="entry name" value="MADF_DNA_bdg"/>
    <property type="match status" value="1"/>
</dbReference>
<dbReference type="Proteomes" id="UP001153737">
    <property type="component" value="Chromosome 7"/>
</dbReference>
<gene>
    <name evidence="3" type="ORF">PHAECO_LOCUS10778</name>
</gene>
<feature type="compositionally biased region" description="Basic and acidic residues" evidence="1">
    <location>
        <begin position="140"/>
        <end position="156"/>
    </location>
</feature>
<feature type="region of interest" description="Disordered" evidence="1">
    <location>
        <begin position="134"/>
        <end position="210"/>
    </location>
</feature>
<evidence type="ECO:0000313" key="4">
    <source>
        <dbReference type="Proteomes" id="UP001153737"/>
    </source>
</evidence>
<feature type="domain" description="MADF" evidence="2">
    <location>
        <begin position="10"/>
        <end position="99"/>
    </location>
</feature>
<proteinExistence type="predicted"/>
<dbReference type="EMBL" id="OU896713">
    <property type="protein sequence ID" value="CAG9823906.1"/>
    <property type="molecule type" value="Genomic_DNA"/>
</dbReference>
<dbReference type="PANTHER" id="PTHR12243:SF67">
    <property type="entry name" value="COREPRESSOR OF PANGOLIN, ISOFORM A-RELATED"/>
    <property type="match status" value="1"/>
</dbReference>
<reference evidence="3" key="1">
    <citation type="submission" date="2022-01" db="EMBL/GenBank/DDBJ databases">
        <authorList>
            <person name="King R."/>
        </authorList>
    </citation>
    <scope>NUCLEOTIDE SEQUENCE</scope>
</reference>
<sequence length="278" mass="32052">MDEMEIDAGQLIEIVRHFSVLYDIKHKEYRNHEVKTNAWKIIGETMNRPAAECEARWTTLRNVFTRESKKAKVVPSGSGGKGKPWIRLEEMSFPSGFIRRRKTKGNVSKPETDEIEMDTPSENVWDTMSEIFLDSSQVEPMEKTGEETQDENRDPFEEVEVVCETEKTPAKKKKSNDDPSTSSTPKNSSHPSITLLRNERHEKRRKNTQQTTLIETINNAWGKFDNVLKQSSHDEDPDILFGKMVGVELVSITNDDVKFNAKQEILKILHHSKNDQRH</sequence>
<dbReference type="PROSITE" id="PS51029">
    <property type="entry name" value="MADF"/>
    <property type="match status" value="1"/>
</dbReference>
<dbReference type="InterPro" id="IPR039353">
    <property type="entry name" value="TF_Adf1"/>
</dbReference>
<reference evidence="3" key="2">
    <citation type="submission" date="2022-10" db="EMBL/GenBank/DDBJ databases">
        <authorList>
            <consortium name="ENA_rothamsted_submissions"/>
            <consortium name="culmorum"/>
            <person name="King R."/>
        </authorList>
    </citation>
    <scope>NUCLEOTIDE SEQUENCE</scope>
</reference>
<evidence type="ECO:0000313" key="3">
    <source>
        <dbReference type="EMBL" id="CAG9823906.1"/>
    </source>
</evidence>
<dbReference type="PANTHER" id="PTHR12243">
    <property type="entry name" value="MADF DOMAIN TRANSCRIPTION FACTOR"/>
    <property type="match status" value="1"/>
</dbReference>